<accession>A0AC34RQ58</accession>
<sequence>MFQKTIMKNNEITFNKFKNANAQQALDLSRIRQERNELKKIKLEIEKT</sequence>
<proteinExistence type="predicted"/>
<name>A0AC34RQ58_9BILA</name>
<reference evidence="2" key="1">
    <citation type="submission" date="2022-11" db="UniProtKB">
        <authorList>
            <consortium name="WormBaseParasite"/>
        </authorList>
    </citation>
    <scope>IDENTIFICATION</scope>
</reference>
<organism evidence="1 2">
    <name type="scientific">Panagrolaimus sp. JU765</name>
    <dbReference type="NCBI Taxonomy" id="591449"/>
    <lineage>
        <taxon>Eukaryota</taxon>
        <taxon>Metazoa</taxon>
        <taxon>Ecdysozoa</taxon>
        <taxon>Nematoda</taxon>
        <taxon>Chromadorea</taxon>
        <taxon>Rhabditida</taxon>
        <taxon>Tylenchina</taxon>
        <taxon>Panagrolaimomorpha</taxon>
        <taxon>Panagrolaimoidea</taxon>
        <taxon>Panagrolaimidae</taxon>
        <taxon>Panagrolaimus</taxon>
    </lineage>
</organism>
<dbReference type="WBParaSite" id="JU765_v2.g9106.t1">
    <property type="protein sequence ID" value="JU765_v2.g9106.t1"/>
    <property type="gene ID" value="JU765_v2.g9106"/>
</dbReference>
<evidence type="ECO:0000313" key="1">
    <source>
        <dbReference type="Proteomes" id="UP000887576"/>
    </source>
</evidence>
<dbReference type="Proteomes" id="UP000887576">
    <property type="component" value="Unplaced"/>
</dbReference>
<evidence type="ECO:0000313" key="2">
    <source>
        <dbReference type="WBParaSite" id="JU765_v2.g9106.t1"/>
    </source>
</evidence>
<protein>
    <submittedName>
        <fullName evidence="2">FbpB family small basic protein</fullName>
    </submittedName>
</protein>